<reference evidence="2" key="1">
    <citation type="submission" date="2023-07" db="EMBL/GenBank/DDBJ databases">
        <title>draft genome sequence of fig (Ficus carica).</title>
        <authorList>
            <person name="Takahashi T."/>
            <person name="Nishimura K."/>
        </authorList>
    </citation>
    <scope>NUCLEOTIDE SEQUENCE</scope>
</reference>
<feature type="compositionally biased region" description="Basic and acidic residues" evidence="1">
    <location>
        <begin position="29"/>
        <end position="50"/>
    </location>
</feature>
<name>A0AA88DCG2_FICCA</name>
<feature type="region of interest" description="Disordered" evidence="1">
    <location>
        <begin position="1"/>
        <end position="50"/>
    </location>
</feature>
<organism evidence="2 3">
    <name type="scientific">Ficus carica</name>
    <name type="common">Common fig</name>
    <dbReference type="NCBI Taxonomy" id="3494"/>
    <lineage>
        <taxon>Eukaryota</taxon>
        <taxon>Viridiplantae</taxon>
        <taxon>Streptophyta</taxon>
        <taxon>Embryophyta</taxon>
        <taxon>Tracheophyta</taxon>
        <taxon>Spermatophyta</taxon>
        <taxon>Magnoliopsida</taxon>
        <taxon>eudicotyledons</taxon>
        <taxon>Gunneridae</taxon>
        <taxon>Pentapetalae</taxon>
        <taxon>rosids</taxon>
        <taxon>fabids</taxon>
        <taxon>Rosales</taxon>
        <taxon>Moraceae</taxon>
        <taxon>Ficeae</taxon>
        <taxon>Ficus</taxon>
    </lineage>
</organism>
<sequence>MSSSGVDDGFIMSGSSANDGSVRIPNNGEKNDVRRIDRDSKNGKDLAGRS</sequence>
<dbReference type="AlphaFoldDB" id="A0AA88DCG2"/>
<comment type="caution">
    <text evidence="2">The sequence shown here is derived from an EMBL/GenBank/DDBJ whole genome shotgun (WGS) entry which is preliminary data.</text>
</comment>
<protein>
    <submittedName>
        <fullName evidence="2">Uncharacterized protein</fullName>
    </submittedName>
</protein>
<evidence type="ECO:0000313" key="3">
    <source>
        <dbReference type="Proteomes" id="UP001187192"/>
    </source>
</evidence>
<keyword evidence="3" id="KW-1185">Reference proteome</keyword>
<dbReference type="EMBL" id="BTGU01000043">
    <property type="protein sequence ID" value="GMN52825.1"/>
    <property type="molecule type" value="Genomic_DNA"/>
</dbReference>
<accession>A0AA88DCG2</accession>
<proteinExistence type="predicted"/>
<evidence type="ECO:0000313" key="2">
    <source>
        <dbReference type="EMBL" id="GMN52825.1"/>
    </source>
</evidence>
<dbReference type="Proteomes" id="UP001187192">
    <property type="component" value="Unassembled WGS sequence"/>
</dbReference>
<evidence type="ECO:0000256" key="1">
    <source>
        <dbReference type="SAM" id="MobiDB-lite"/>
    </source>
</evidence>
<gene>
    <name evidence="2" type="ORF">TIFTF001_021983</name>
</gene>